<name>A0AAE9HVC9_9BURK</name>
<dbReference type="Gene3D" id="3.10.150.10">
    <property type="entry name" value="DNA Polymerase III, subunit A, domain 2"/>
    <property type="match status" value="1"/>
</dbReference>
<evidence type="ECO:0000256" key="3">
    <source>
        <dbReference type="ARBA" id="ARBA00021035"/>
    </source>
</evidence>
<dbReference type="EMBL" id="CP097330">
    <property type="protein sequence ID" value="URF02824.1"/>
    <property type="molecule type" value="Genomic_DNA"/>
</dbReference>
<accession>A0AAE9HVC9</accession>
<evidence type="ECO:0000313" key="13">
    <source>
        <dbReference type="EMBL" id="URF02824.1"/>
    </source>
</evidence>
<organism evidence="13 14">
    <name type="scientific">Cupriavidus campinensis</name>
    <dbReference type="NCBI Taxonomy" id="151783"/>
    <lineage>
        <taxon>Bacteria</taxon>
        <taxon>Pseudomonadati</taxon>
        <taxon>Pseudomonadota</taxon>
        <taxon>Betaproteobacteria</taxon>
        <taxon>Burkholderiales</taxon>
        <taxon>Burkholderiaceae</taxon>
        <taxon>Cupriavidus</taxon>
    </lineage>
</organism>
<dbReference type="AlphaFoldDB" id="A0AAE9HVC9"/>
<evidence type="ECO:0000259" key="12">
    <source>
        <dbReference type="Pfam" id="PF00712"/>
    </source>
</evidence>
<dbReference type="KEGG" id="ccam:M5D45_09595"/>
<dbReference type="PANTHER" id="PTHR30478">
    <property type="entry name" value="DNA POLYMERASE III SUBUNIT BETA"/>
    <property type="match status" value="1"/>
</dbReference>
<sequence>MFSITGKALGDAFKAANQAVLPKSPLPAFTHIRVTGRADTGGVRLIGSSGYVTVSASAEAEVDEDVDLCLPADKLNAICSLGAESITFKDEKGKMVARAGRTRMTVPTLPGDIFPMPLLEGDPVAAFDAPELTDKIDTVSFAIAAQGRIDKPILRNLWIESDGTSAHLVGCDGLTMATNVIAITPSAFGADVPAFGIAVPDTTAGILANIGADHFEVYKGHLLASGNGIQIICTLAPGRYIDWRRLLPNPDQFVTFSRDDLTTVCPLHRTFDSVGGIIRMEQDGTYCSLTISSEAQSVEADLELKQVTMESHLDASFVGSQLLRLISQVKTEEVSISWVQPESSPPLSYLLQDGSWRGLLQPMRT</sequence>
<keyword evidence="4" id="KW-0963">Cytoplasm</keyword>
<proteinExistence type="inferred from homology"/>
<keyword evidence="7" id="KW-0235">DNA replication</keyword>
<dbReference type="Gene3D" id="3.70.10.10">
    <property type="match status" value="1"/>
</dbReference>
<evidence type="ECO:0000256" key="10">
    <source>
        <dbReference type="ARBA" id="ARBA00030988"/>
    </source>
</evidence>
<dbReference type="InterPro" id="IPR001001">
    <property type="entry name" value="DNA_polIII_beta"/>
</dbReference>
<keyword evidence="8" id="KW-0239">DNA-directed DNA polymerase</keyword>
<evidence type="ECO:0000256" key="2">
    <source>
        <dbReference type="ARBA" id="ARBA00010752"/>
    </source>
</evidence>
<dbReference type="InterPro" id="IPR046938">
    <property type="entry name" value="DNA_clamp_sf"/>
</dbReference>
<evidence type="ECO:0000256" key="4">
    <source>
        <dbReference type="ARBA" id="ARBA00022490"/>
    </source>
</evidence>
<evidence type="ECO:0000313" key="14">
    <source>
        <dbReference type="Proteomes" id="UP001056132"/>
    </source>
</evidence>
<gene>
    <name evidence="13" type="ORF">M5D45_09595</name>
</gene>
<evidence type="ECO:0000256" key="7">
    <source>
        <dbReference type="ARBA" id="ARBA00022705"/>
    </source>
</evidence>
<feature type="domain" description="DNA polymerase III beta sliding clamp N-terminal" evidence="12">
    <location>
        <begin position="2"/>
        <end position="115"/>
    </location>
</feature>
<dbReference type="GO" id="GO:0006271">
    <property type="term" value="P:DNA strand elongation involved in DNA replication"/>
    <property type="evidence" value="ECO:0007669"/>
    <property type="project" value="TreeGrafter"/>
</dbReference>
<evidence type="ECO:0000256" key="6">
    <source>
        <dbReference type="ARBA" id="ARBA00022695"/>
    </source>
</evidence>
<dbReference type="SMART" id="SM00480">
    <property type="entry name" value="POL3Bc"/>
    <property type="match status" value="1"/>
</dbReference>
<keyword evidence="5" id="KW-0808">Transferase</keyword>
<evidence type="ECO:0000256" key="11">
    <source>
        <dbReference type="ARBA" id="ARBA00033276"/>
    </source>
</evidence>
<keyword evidence="6" id="KW-0548">Nucleotidyltransferase</keyword>
<dbReference type="GO" id="GO:0003677">
    <property type="term" value="F:DNA binding"/>
    <property type="evidence" value="ECO:0007669"/>
    <property type="project" value="UniProtKB-KW"/>
</dbReference>
<dbReference type="SUPFAM" id="SSF55979">
    <property type="entry name" value="DNA clamp"/>
    <property type="match status" value="1"/>
</dbReference>
<dbReference type="Pfam" id="PF00712">
    <property type="entry name" value="DNA_pol3_beta"/>
    <property type="match status" value="1"/>
</dbReference>
<comment type="similarity">
    <text evidence="2">Belongs to the beta sliding clamp family.</text>
</comment>
<dbReference type="RefSeq" id="WP_250024555.1">
    <property type="nucleotide sequence ID" value="NZ_CP097330.1"/>
</dbReference>
<comment type="subcellular location">
    <subcellularLocation>
        <location evidence="1">Cytoplasm</location>
    </subcellularLocation>
</comment>
<reference evidence="13" key="1">
    <citation type="journal article" date="2022" name="Microbiol. Resour. Announc.">
        <title>Genome Sequence of Cupriavidus campinensis Strain G5, a Member of a Bacterial Consortium Capable of Polyethylene Degradation.</title>
        <authorList>
            <person name="Schneider B."/>
            <person name="Pfeiffer F."/>
            <person name="Dyall-Smith M."/>
            <person name="Kunte H.J."/>
        </authorList>
    </citation>
    <scope>NUCLEOTIDE SEQUENCE</scope>
    <source>
        <strain evidence="13">G5</strain>
    </source>
</reference>
<keyword evidence="9" id="KW-0238">DNA-binding</keyword>
<evidence type="ECO:0000256" key="8">
    <source>
        <dbReference type="ARBA" id="ARBA00022932"/>
    </source>
</evidence>
<dbReference type="GO" id="GO:0003887">
    <property type="term" value="F:DNA-directed DNA polymerase activity"/>
    <property type="evidence" value="ECO:0007669"/>
    <property type="project" value="UniProtKB-KW"/>
</dbReference>
<dbReference type="Proteomes" id="UP001056132">
    <property type="component" value="Chromosome 1"/>
</dbReference>
<evidence type="ECO:0000256" key="9">
    <source>
        <dbReference type="ARBA" id="ARBA00023125"/>
    </source>
</evidence>
<evidence type="ECO:0000256" key="5">
    <source>
        <dbReference type="ARBA" id="ARBA00022679"/>
    </source>
</evidence>
<dbReference type="GO" id="GO:0008408">
    <property type="term" value="F:3'-5' exonuclease activity"/>
    <property type="evidence" value="ECO:0007669"/>
    <property type="project" value="InterPro"/>
</dbReference>
<dbReference type="GO" id="GO:0005737">
    <property type="term" value="C:cytoplasm"/>
    <property type="evidence" value="ECO:0007669"/>
    <property type="project" value="UniProtKB-SubCell"/>
</dbReference>
<reference evidence="13" key="2">
    <citation type="submission" date="2022-05" db="EMBL/GenBank/DDBJ databases">
        <authorList>
            <person name="Kunte H.-J."/>
        </authorList>
    </citation>
    <scope>NUCLEOTIDE SEQUENCE</scope>
    <source>
        <strain evidence="13">G5</strain>
    </source>
</reference>
<evidence type="ECO:0000256" key="1">
    <source>
        <dbReference type="ARBA" id="ARBA00004496"/>
    </source>
</evidence>
<dbReference type="GO" id="GO:0009360">
    <property type="term" value="C:DNA polymerase III complex"/>
    <property type="evidence" value="ECO:0007669"/>
    <property type="project" value="InterPro"/>
</dbReference>
<dbReference type="InterPro" id="IPR022634">
    <property type="entry name" value="DNA_polIII_beta_N"/>
</dbReference>
<dbReference type="PANTHER" id="PTHR30478:SF0">
    <property type="entry name" value="BETA SLIDING CLAMP"/>
    <property type="match status" value="1"/>
</dbReference>
<protein>
    <recommendedName>
        <fullName evidence="3">Beta sliding clamp</fullName>
    </recommendedName>
    <alternativeName>
        <fullName evidence="11">Beta-clamp processivity factor</fullName>
    </alternativeName>
    <alternativeName>
        <fullName evidence="10">DNA polymerase III beta sliding clamp subunit</fullName>
    </alternativeName>
</protein>